<evidence type="ECO:0000256" key="6">
    <source>
        <dbReference type="ARBA" id="ARBA00022882"/>
    </source>
</evidence>
<comment type="subcellular location">
    <subcellularLocation>
        <location evidence="1">Membrane</location>
        <topology evidence="1">Multi-pass membrane protein</topology>
    </subcellularLocation>
</comment>
<evidence type="ECO:0000259" key="13">
    <source>
        <dbReference type="Pfam" id="PF00520"/>
    </source>
</evidence>
<dbReference type="Pfam" id="PF00520">
    <property type="entry name" value="Ion_trans"/>
    <property type="match status" value="1"/>
</dbReference>
<feature type="transmembrane region" description="Helical" evidence="12">
    <location>
        <begin position="279"/>
        <end position="304"/>
    </location>
</feature>
<evidence type="ECO:0000256" key="2">
    <source>
        <dbReference type="ARBA" id="ARBA00022448"/>
    </source>
</evidence>
<evidence type="ECO:0000313" key="15">
    <source>
        <dbReference type="Proteomes" id="UP001231518"/>
    </source>
</evidence>
<evidence type="ECO:0000256" key="12">
    <source>
        <dbReference type="SAM" id="Phobius"/>
    </source>
</evidence>
<dbReference type="InterPro" id="IPR028325">
    <property type="entry name" value="VG_K_chnl"/>
</dbReference>
<feature type="transmembrane region" description="Helical" evidence="12">
    <location>
        <begin position="65"/>
        <end position="83"/>
    </location>
</feature>
<keyword evidence="3" id="KW-0633">Potassium transport</keyword>
<dbReference type="GO" id="GO:0045211">
    <property type="term" value="C:postsynaptic membrane"/>
    <property type="evidence" value="ECO:0007669"/>
    <property type="project" value="TreeGrafter"/>
</dbReference>
<feature type="transmembrane region" description="Helical" evidence="12">
    <location>
        <begin position="220"/>
        <end position="241"/>
    </location>
</feature>
<dbReference type="EMBL" id="JARGEI010000021">
    <property type="protein sequence ID" value="KAJ8712584.1"/>
    <property type="molecule type" value="Genomic_DNA"/>
</dbReference>
<dbReference type="GO" id="GO:0032809">
    <property type="term" value="C:neuronal cell body membrane"/>
    <property type="evidence" value="ECO:0007669"/>
    <property type="project" value="TreeGrafter"/>
</dbReference>
<accession>A0AAD8DPX7</accession>
<sequence>MSPQNTLAILDKLDIDSEKPSEEEIARLFGYEEAYLSGDVGIWQRIKPKVWALFDEPSSSPAAKVISALSVFFICISVLSFCLKTHPDLRVFSHGTVVRENGSGALEMLWHDNGKPHAAFFYIELVCNVWFTIELVVRFLVAPNLIEFVKSPVNIIDFIATLSFYMDVVVELTVVRQYVDKADILEFISIIKILRLFKLTRHSPGLKILVHTFKASAKELTLLVFFLVLGIVIFASLVYYAEKSQDNPDNQFKSIPLGLWWAIVTMTTVGYGDMAPKTYLGMFVGALCALAGVLTIALPVPVIVSNFSMFYSHTQDVKSRKHEGDSTLMFAGHVAGICQTRHRSSLANAS</sequence>
<evidence type="ECO:0000256" key="3">
    <source>
        <dbReference type="ARBA" id="ARBA00022538"/>
    </source>
</evidence>
<dbReference type="AlphaFoldDB" id="A0AAD8DPX7"/>
<keyword evidence="9" id="KW-0406">Ion transport</keyword>
<dbReference type="PANTHER" id="PTHR11537">
    <property type="entry name" value="VOLTAGE-GATED POTASSIUM CHANNEL"/>
    <property type="match status" value="1"/>
</dbReference>
<comment type="caution">
    <text evidence="14">The sequence shown here is derived from an EMBL/GenBank/DDBJ whole genome shotgun (WGS) entry which is preliminary data.</text>
</comment>
<dbReference type="FunFam" id="1.20.120.350:FF:000047">
    <property type="entry name" value="Uncharacterized protein, isoform C"/>
    <property type="match status" value="1"/>
</dbReference>
<keyword evidence="2" id="KW-0813">Transport</keyword>
<evidence type="ECO:0000256" key="5">
    <source>
        <dbReference type="ARBA" id="ARBA00022826"/>
    </source>
</evidence>
<proteinExistence type="predicted"/>
<dbReference type="InterPro" id="IPR003968">
    <property type="entry name" value="K_chnl_volt-dep_Kv"/>
</dbReference>
<dbReference type="PRINTS" id="PR00169">
    <property type="entry name" value="KCHANNEL"/>
</dbReference>
<keyword evidence="15" id="KW-1185">Reference proteome</keyword>
<keyword evidence="5" id="KW-0631">Potassium channel</keyword>
<name>A0AAD8DPX7_MYTSE</name>
<dbReference type="Proteomes" id="UP001231518">
    <property type="component" value="Chromosome 17"/>
</dbReference>
<dbReference type="GO" id="GO:0042734">
    <property type="term" value="C:presynaptic membrane"/>
    <property type="evidence" value="ECO:0007669"/>
    <property type="project" value="TreeGrafter"/>
</dbReference>
<dbReference type="GO" id="GO:0005251">
    <property type="term" value="F:delayed rectifier potassium channel activity"/>
    <property type="evidence" value="ECO:0007669"/>
    <property type="project" value="TreeGrafter"/>
</dbReference>
<reference evidence="14" key="1">
    <citation type="submission" date="2023-03" db="EMBL/GenBank/DDBJ databases">
        <title>Chromosome-level genomes of two armyworms, Mythimna separata and Mythimna loreyi, provide insights into the biosynthesis and reception of sex pheromones.</title>
        <authorList>
            <person name="Zhao H."/>
        </authorList>
    </citation>
    <scope>NUCLEOTIDE SEQUENCE</scope>
    <source>
        <strain evidence="14">BeijingLab</strain>
        <tissue evidence="14">Pupa</tissue>
    </source>
</reference>
<keyword evidence="4 12" id="KW-0812">Transmembrane</keyword>
<dbReference type="PRINTS" id="PR01491">
    <property type="entry name" value="KVCHANNEL"/>
</dbReference>
<keyword evidence="8 12" id="KW-1133">Transmembrane helix</keyword>
<protein>
    <recommendedName>
        <fullName evidence="13">Ion transport domain-containing protein</fullName>
    </recommendedName>
</protein>
<keyword evidence="11" id="KW-0407">Ion channel</keyword>
<evidence type="ECO:0000256" key="9">
    <source>
        <dbReference type="ARBA" id="ARBA00023065"/>
    </source>
</evidence>
<evidence type="ECO:0000256" key="11">
    <source>
        <dbReference type="ARBA" id="ARBA00023303"/>
    </source>
</evidence>
<dbReference type="GO" id="GO:0030431">
    <property type="term" value="P:sleep"/>
    <property type="evidence" value="ECO:0007669"/>
    <property type="project" value="UniProtKB-ARBA"/>
</dbReference>
<evidence type="ECO:0000256" key="1">
    <source>
        <dbReference type="ARBA" id="ARBA00004141"/>
    </source>
</evidence>
<keyword evidence="10 12" id="KW-0472">Membrane</keyword>
<dbReference type="GO" id="GO:0001508">
    <property type="term" value="P:action potential"/>
    <property type="evidence" value="ECO:0007669"/>
    <property type="project" value="TreeGrafter"/>
</dbReference>
<evidence type="ECO:0000256" key="8">
    <source>
        <dbReference type="ARBA" id="ARBA00022989"/>
    </source>
</evidence>
<keyword evidence="7" id="KW-0630">Potassium</keyword>
<evidence type="ECO:0000256" key="7">
    <source>
        <dbReference type="ARBA" id="ARBA00022958"/>
    </source>
</evidence>
<dbReference type="Gene3D" id="1.10.287.70">
    <property type="match status" value="1"/>
</dbReference>
<gene>
    <name evidence="14" type="ORF">PYW07_005426</name>
</gene>
<feature type="transmembrane region" description="Helical" evidence="12">
    <location>
        <begin position="253"/>
        <end position="272"/>
    </location>
</feature>
<evidence type="ECO:0000256" key="4">
    <source>
        <dbReference type="ARBA" id="ARBA00022692"/>
    </source>
</evidence>
<feature type="domain" description="Ion transport" evidence="13">
    <location>
        <begin position="64"/>
        <end position="315"/>
    </location>
</feature>
<dbReference type="InterPro" id="IPR005821">
    <property type="entry name" value="Ion_trans_dom"/>
</dbReference>
<evidence type="ECO:0000256" key="10">
    <source>
        <dbReference type="ARBA" id="ARBA00023136"/>
    </source>
</evidence>
<keyword evidence="6" id="KW-0851">Voltage-gated channel</keyword>
<dbReference type="InterPro" id="IPR027359">
    <property type="entry name" value="Volt_channel_dom_sf"/>
</dbReference>
<dbReference type="SUPFAM" id="SSF81324">
    <property type="entry name" value="Voltage-gated potassium channels"/>
    <property type="match status" value="1"/>
</dbReference>
<dbReference type="GO" id="GO:0043679">
    <property type="term" value="C:axon terminus"/>
    <property type="evidence" value="ECO:0007669"/>
    <property type="project" value="TreeGrafter"/>
</dbReference>
<evidence type="ECO:0000313" key="14">
    <source>
        <dbReference type="EMBL" id="KAJ8712584.1"/>
    </source>
</evidence>
<dbReference type="GO" id="GO:0032590">
    <property type="term" value="C:dendrite membrane"/>
    <property type="evidence" value="ECO:0007669"/>
    <property type="project" value="TreeGrafter"/>
</dbReference>
<dbReference type="PANTHER" id="PTHR11537:SF278">
    <property type="entry name" value="SHAW-LIKE, ISOFORM C"/>
    <property type="match status" value="1"/>
</dbReference>
<dbReference type="FunFam" id="1.10.287.70:FF:000002">
    <property type="entry name" value="Potassium voltage-gated channel subfamily a member"/>
    <property type="match status" value="1"/>
</dbReference>
<organism evidence="14 15">
    <name type="scientific">Mythimna separata</name>
    <name type="common">Oriental armyworm</name>
    <name type="synonym">Pseudaletia separata</name>
    <dbReference type="NCBI Taxonomy" id="271217"/>
    <lineage>
        <taxon>Eukaryota</taxon>
        <taxon>Metazoa</taxon>
        <taxon>Ecdysozoa</taxon>
        <taxon>Arthropoda</taxon>
        <taxon>Hexapoda</taxon>
        <taxon>Insecta</taxon>
        <taxon>Pterygota</taxon>
        <taxon>Neoptera</taxon>
        <taxon>Endopterygota</taxon>
        <taxon>Lepidoptera</taxon>
        <taxon>Glossata</taxon>
        <taxon>Ditrysia</taxon>
        <taxon>Noctuoidea</taxon>
        <taxon>Noctuidae</taxon>
        <taxon>Noctuinae</taxon>
        <taxon>Hadenini</taxon>
        <taxon>Mythimna</taxon>
    </lineage>
</organism>
<dbReference type="Gene3D" id="1.20.120.350">
    <property type="entry name" value="Voltage-gated potassium channels. Chain C"/>
    <property type="match status" value="1"/>
</dbReference>
<dbReference type="GO" id="GO:0008076">
    <property type="term" value="C:voltage-gated potassium channel complex"/>
    <property type="evidence" value="ECO:0007669"/>
    <property type="project" value="InterPro"/>
</dbReference>